<accession>A0ACB9D5B9</accession>
<protein>
    <submittedName>
        <fullName evidence="1">Uncharacterized protein</fullName>
    </submittedName>
</protein>
<sequence length="424" mass="46569">MVETRRSSPSSKRTLSSPSSSPLRTSKRSKAAAAALSSTACLKTDPIEAVTKETDRCKSHVRSADSCKKDVDVIDDGSRVILEDSAIKLEITGDNEVLNCSKKRVSEVNVGVAWGKLISQSCQIPHVVMDSPVFTVGHKHKCDLWIGDPSITLSITLLEITGGKGIVKVNGRIYPKKSTVSLKAGDEVVFSSSGKHAYIFQKLSNGDATTNMTSLNLLESHNGPLKQLQFESESRDPSAFAGASILASLPNIQKELSLLPPLHNAKGLRTGMPVLPMNMKDGSLPNDRQNGPFKTHKLQPVLQMLASEMNISRLPMCQAYKENLKQRILDPNMIDVSFDDFPYYLSETTKSVLIASTYIHLKFNKFVKYTLNLPTVSPRILISGPAGSEIYQETLIKALAKHFGALLLETGRDRDQWLRNLTPH</sequence>
<evidence type="ECO:0000313" key="1">
    <source>
        <dbReference type="EMBL" id="KAI3741803.1"/>
    </source>
</evidence>
<keyword evidence="2" id="KW-1185">Reference proteome</keyword>
<organism evidence="1 2">
    <name type="scientific">Smallanthus sonchifolius</name>
    <dbReference type="NCBI Taxonomy" id="185202"/>
    <lineage>
        <taxon>Eukaryota</taxon>
        <taxon>Viridiplantae</taxon>
        <taxon>Streptophyta</taxon>
        <taxon>Embryophyta</taxon>
        <taxon>Tracheophyta</taxon>
        <taxon>Spermatophyta</taxon>
        <taxon>Magnoliopsida</taxon>
        <taxon>eudicotyledons</taxon>
        <taxon>Gunneridae</taxon>
        <taxon>Pentapetalae</taxon>
        <taxon>asterids</taxon>
        <taxon>campanulids</taxon>
        <taxon>Asterales</taxon>
        <taxon>Asteraceae</taxon>
        <taxon>Asteroideae</taxon>
        <taxon>Heliantheae alliance</taxon>
        <taxon>Millerieae</taxon>
        <taxon>Smallanthus</taxon>
    </lineage>
</organism>
<reference evidence="1 2" key="2">
    <citation type="journal article" date="2022" name="Mol. Ecol. Resour.">
        <title>The genomes of chicory, endive, great burdock and yacon provide insights into Asteraceae paleo-polyploidization history and plant inulin production.</title>
        <authorList>
            <person name="Fan W."/>
            <person name="Wang S."/>
            <person name="Wang H."/>
            <person name="Wang A."/>
            <person name="Jiang F."/>
            <person name="Liu H."/>
            <person name="Zhao H."/>
            <person name="Xu D."/>
            <person name="Zhang Y."/>
        </authorList>
    </citation>
    <scope>NUCLEOTIDE SEQUENCE [LARGE SCALE GENOMIC DNA]</scope>
    <source>
        <strain evidence="2">cv. Yunnan</strain>
        <tissue evidence="1">Leaves</tissue>
    </source>
</reference>
<evidence type="ECO:0000313" key="2">
    <source>
        <dbReference type="Proteomes" id="UP001056120"/>
    </source>
</evidence>
<proteinExistence type="predicted"/>
<reference evidence="2" key="1">
    <citation type="journal article" date="2022" name="Mol. Ecol. Resour.">
        <title>The genomes of chicory, endive, great burdock and yacon provide insights into Asteraceae palaeo-polyploidization history and plant inulin production.</title>
        <authorList>
            <person name="Fan W."/>
            <person name="Wang S."/>
            <person name="Wang H."/>
            <person name="Wang A."/>
            <person name="Jiang F."/>
            <person name="Liu H."/>
            <person name="Zhao H."/>
            <person name="Xu D."/>
            <person name="Zhang Y."/>
        </authorList>
    </citation>
    <scope>NUCLEOTIDE SEQUENCE [LARGE SCALE GENOMIC DNA]</scope>
    <source>
        <strain evidence="2">cv. Yunnan</strain>
    </source>
</reference>
<dbReference type="EMBL" id="CM042037">
    <property type="protein sequence ID" value="KAI3741803.1"/>
    <property type="molecule type" value="Genomic_DNA"/>
</dbReference>
<dbReference type="Proteomes" id="UP001056120">
    <property type="component" value="Linkage Group LG20"/>
</dbReference>
<name>A0ACB9D5B9_9ASTR</name>
<comment type="caution">
    <text evidence="1">The sequence shown here is derived from an EMBL/GenBank/DDBJ whole genome shotgun (WGS) entry which is preliminary data.</text>
</comment>
<gene>
    <name evidence="1" type="ORF">L1987_59481</name>
</gene>